<name>A0AAV7JSR2_9METZ</name>
<evidence type="ECO:0000256" key="4">
    <source>
        <dbReference type="SAM" id="Coils"/>
    </source>
</evidence>
<organism evidence="6 7">
    <name type="scientific">Oopsacas minuta</name>
    <dbReference type="NCBI Taxonomy" id="111878"/>
    <lineage>
        <taxon>Eukaryota</taxon>
        <taxon>Metazoa</taxon>
        <taxon>Porifera</taxon>
        <taxon>Hexactinellida</taxon>
        <taxon>Hexasterophora</taxon>
        <taxon>Lyssacinosida</taxon>
        <taxon>Leucopsacidae</taxon>
        <taxon>Oopsacas</taxon>
    </lineage>
</organism>
<feature type="coiled-coil region" evidence="4">
    <location>
        <begin position="657"/>
        <end position="684"/>
    </location>
</feature>
<dbReference type="GO" id="GO:0005634">
    <property type="term" value="C:nucleus"/>
    <property type="evidence" value="ECO:0007669"/>
    <property type="project" value="TreeGrafter"/>
</dbReference>
<keyword evidence="3 4" id="KW-0175">Coiled coil</keyword>
<dbReference type="GO" id="GO:0016887">
    <property type="term" value="F:ATP hydrolysis activity"/>
    <property type="evidence" value="ECO:0007669"/>
    <property type="project" value="InterPro"/>
</dbReference>
<evidence type="ECO:0000256" key="1">
    <source>
        <dbReference type="ARBA" id="ARBA00010171"/>
    </source>
</evidence>
<feature type="coiled-coil region" evidence="4">
    <location>
        <begin position="188"/>
        <end position="222"/>
    </location>
</feature>
<accession>A0AAV7JSR2</accession>
<dbReference type="Proteomes" id="UP001165289">
    <property type="component" value="Unassembled WGS sequence"/>
</dbReference>
<dbReference type="PANTHER" id="PTHR45916">
    <property type="entry name" value="STRUCTURAL MAINTENANCE OF CHROMOSOMES PROTEIN 5"/>
    <property type="match status" value="1"/>
</dbReference>
<dbReference type="Gene3D" id="3.40.50.300">
    <property type="entry name" value="P-loop containing nucleotide triphosphate hydrolases"/>
    <property type="match status" value="2"/>
</dbReference>
<protein>
    <recommendedName>
        <fullName evidence="2">Structural maintenance of chromosomes protein 5</fullName>
    </recommendedName>
</protein>
<dbReference type="GO" id="GO:0030915">
    <property type="term" value="C:Smc5-Smc6 complex"/>
    <property type="evidence" value="ECO:0007669"/>
    <property type="project" value="TreeGrafter"/>
</dbReference>
<dbReference type="PANTHER" id="PTHR45916:SF1">
    <property type="entry name" value="STRUCTURAL MAINTENANCE OF CHROMOSOMES PROTEIN 5"/>
    <property type="match status" value="1"/>
</dbReference>
<feature type="domain" description="Rad50/SbcC-type AAA" evidence="5">
    <location>
        <begin position="34"/>
        <end position="221"/>
    </location>
</feature>
<dbReference type="GO" id="GO:0003697">
    <property type="term" value="F:single-stranded DNA binding"/>
    <property type="evidence" value="ECO:0007669"/>
    <property type="project" value="TreeGrafter"/>
</dbReference>
<feature type="coiled-coil region" evidence="4">
    <location>
        <begin position="861"/>
        <end position="898"/>
    </location>
</feature>
<keyword evidence="7" id="KW-1185">Reference proteome</keyword>
<dbReference type="InterPro" id="IPR038729">
    <property type="entry name" value="Rad50/SbcC_AAA"/>
</dbReference>
<feature type="coiled-coil region" evidence="4">
    <location>
        <begin position="336"/>
        <end position="421"/>
    </location>
</feature>
<dbReference type="Pfam" id="PF13476">
    <property type="entry name" value="AAA_23"/>
    <property type="match status" value="1"/>
</dbReference>
<comment type="similarity">
    <text evidence="1">Belongs to the SMC family. SMC5 subfamily.</text>
</comment>
<evidence type="ECO:0000313" key="7">
    <source>
        <dbReference type="Proteomes" id="UP001165289"/>
    </source>
</evidence>
<dbReference type="AlphaFoldDB" id="A0AAV7JSR2"/>
<proteinExistence type="inferred from homology"/>
<evidence type="ECO:0000256" key="2">
    <source>
        <dbReference type="ARBA" id="ARBA00018687"/>
    </source>
</evidence>
<comment type="caution">
    <text evidence="6">The sequence shown here is derived from an EMBL/GenBank/DDBJ whole genome shotgun (WGS) entry which is preliminary data.</text>
</comment>
<dbReference type="InterPro" id="IPR027417">
    <property type="entry name" value="P-loop_NTPase"/>
</dbReference>
<reference evidence="6 7" key="1">
    <citation type="journal article" date="2023" name="BMC Biol.">
        <title>The compact genome of the sponge Oopsacas minuta (Hexactinellida) is lacking key metazoan core genes.</title>
        <authorList>
            <person name="Santini S."/>
            <person name="Schenkelaars Q."/>
            <person name="Jourda C."/>
            <person name="Duchesne M."/>
            <person name="Belahbib H."/>
            <person name="Rocher C."/>
            <person name="Selva M."/>
            <person name="Riesgo A."/>
            <person name="Vervoort M."/>
            <person name="Leys S.P."/>
            <person name="Kodjabachian L."/>
            <person name="Le Bivic A."/>
            <person name="Borchiellini C."/>
            <person name="Claverie J.M."/>
            <person name="Renard E."/>
        </authorList>
    </citation>
    <scope>NUCLEOTIDE SEQUENCE [LARGE SCALE GENOMIC DNA]</scope>
    <source>
        <strain evidence="6">SPO-2</strain>
    </source>
</reference>
<evidence type="ECO:0000256" key="3">
    <source>
        <dbReference type="ARBA" id="ARBA00023054"/>
    </source>
</evidence>
<sequence>MSAANLSEGIVKTEPDLSPVPSGGKDFATGAIVSIYLRNFVTYEEVKFYCKPGLNLILGPNGSGKSTIVCALCLGLGGSPKLLGRAKDVKEFVKRGCIEGEIELQLFRKRGRSLIIRRCINSTNSKSKWYIDGRPSKLETVTVEIQKMNIQLANLCQFLPQDKVVEFAKMDKYKLLRATEQAIGPADLDEMHEELINLRDKEKNTKKNLETMNDKCKQLTQLNQLVQGDVERYMERQKVIENVQELKQKKSLIEYRHARERWQNMNKNKKEAISILSQATKHLQPVESSITEVEKQIEKLRMESHQLSMKYRQGDKSLHQLIENIRQLVDELDGPRREFQEKQQQEQNRISKIESLQRDITKLQDELTNLPALVDIKPELNRLSKETKDIDYKIRNFQDRKDELNENKHHLIRQLDDIRREIHVLNDIRTQRLKMMAHSEPDTIASVEWLIKNKDRFKMQIFEPIITVVNATNVKYAKMLEACIKFKERYAFVAQNVEDAELFLEEQRVRKDLRIDCVRAPNKPLSSYQHPYPLEEIKKFRFETYISEIIDAPIPILAYMCENFNVHRIPIHKNKELAEHETKQIQAHLPNIRTFYTQEVRYVISGSRYDPDKRIIRTESIRNPYFLTKTGQVSGEAELQNKQEETLRKLSVLDTQLKSLDSHEQQLRVELEKLRRQKNSLTDVSSTRKKLDSNILIKNTKLDELSKTTFDVQAEERRCQEQIDAIQEKRIQISTKLSNMSRLQKDNIKEQLHFNLKKVQLGIKKSDRLRSIRKYKEEVEKAESKVAEFTEVEKELKNNANTLLGYVEELLGYKITEIPISMKQRLMTGTDEEDSLQKIQTQLHEYQAKLELCIATDPHTIRQYTDRNQEINGVRDAIERETKENDNTRGRIEQLKVRWLEPLKKLLEEVNNRFSYYFNQISCRGEVKLSIEDFSGEDEFDKYGVTINVKFRDEEELQQLTAFHQSGGERSVSTILYLMALQEHAQSPFRVVDEINQGMDSHYERCVFDFITNSASKQNTSQYFLLSPKLLPSLKFSPDMALHFICNGPGIGEISLH</sequence>
<dbReference type="GO" id="GO:0000724">
    <property type="term" value="P:double-strand break repair via homologous recombination"/>
    <property type="evidence" value="ECO:0007669"/>
    <property type="project" value="TreeGrafter"/>
</dbReference>
<dbReference type="SUPFAM" id="SSF52540">
    <property type="entry name" value="P-loop containing nucleoside triphosphate hydrolases"/>
    <property type="match status" value="1"/>
</dbReference>
<dbReference type="EMBL" id="JAKMXF010000303">
    <property type="protein sequence ID" value="KAI6651460.1"/>
    <property type="molecule type" value="Genomic_DNA"/>
</dbReference>
<evidence type="ECO:0000313" key="6">
    <source>
        <dbReference type="EMBL" id="KAI6651460.1"/>
    </source>
</evidence>
<feature type="coiled-coil region" evidence="4">
    <location>
        <begin position="765"/>
        <end position="799"/>
    </location>
</feature>
<evidence type="ECO:0000259" key="5">
    <source>
        <dbReference type="Pfam" id="PF13476"/>
    </source>
</evidence>
<gene>
    <name evidence="6" type="ORF">LOD99_5068</name>
</gene>